<organism evidence="6 7">
    <name type="scientific">Naegleria lovaniensis</name>
    <name type="common">Amoeba</name>
    <dbReference type="NCBI Taxonomy" id="51637"/>
    <lineage>
        <taxon>Eukaryota</taxon>
        <taxon>Discoba</taxon>
        <taxon>Heterolobosea</taxon>
        <taxon>Tetramitia</taxon>
        <taxon>Eutetramitia</taxon>
        <taxon>Vahlkampfiidae</taxon>
        <taxon>Naegleria</taxon>
    </lineage>
</organism>
<dbReference type="PANTHER" id="PTHR10509">
    <property type="entry name" value="O-METHYLTRANSFERASE-RELATED"/>
    <property type="match status" value="1"/>
</dbReference>
<dbReference type="SUPFAM" id="SSF53335">
    <property type="entry name" value="S-adenosyl-L-methionine-dependent methyltransferases"/>
    <property type="match status" value="1"/>
</dbReference>
<dbReference type="InterPro" id="IPR050362">
    <property type="entry name" value="Cation-dep_OMT"/>
</dbReference>
<dbReference type="InterPro" id="IPR002935">
    <property type="entry name" value="SAM_O-MeTrfase"/>
</dbReference>
<dbReference type="GeneID" id="68105200"/>
<feature type="transmembrane region" description="Helical" evidence="5">
    <location>
        <begin position="86"/>
        <end position="105"/>
    </location>
</feature>
<sequence>MSHENPQHTLWGQVDSYFIHTLRNNNEQNPLFLTLPQSSQEKKEPFDPLEYALQNSEKNGLPPHQVSPNQGQFLSMLVMMTRSKRILEIGTLGAYSTIWLAWGLIRRQQIFHDTNQNIPGQIISLESNPLHVKVARENIEFAQLVDLIQVREGNALQSLHAMTSGQETIEPFDLIFIDADKPNNPSYLEYALKLSRVGTVIIGDNVVRNGQVVNSESQDANVLGVRQFMANMGNKHAKKLVATAMQTVGCKGYDGFSMAMVVEH</sequence>
<dbReference type="InterPro" id="IPR029063">
    <property type="entry name" value="SAM-dependent_MTases_sf"/>
</dbReference>
<accession>A0AA88KDQ4</accession>
<name>A0AA88KDQ4_NAELO</name>
<dbReference type="EMBL" id="PYSW02000059">
    <property type="protein sequence ID" value="KAG2373144.1"/>
    <property type="molecule type" value="Genomic_DNA"/>
</dbReference>
<evidence type="ECO:0000313" key="7">
    <source>
        <dbReference type="Proteomes" id="UP000816034"/>
    </source>
</evidence>
<dbReference type="PANTHER" id="PTHR10509:SF14">
    <property type="entry name" value="CAFFEOYL-COA O-METHYLTRANSFERASE 3-RELATED"/>
    <property type="match status" value="1"/>
</dbReference>
<keyword evidence="3" id="KW-0949">S-adenosyl-L-methionine</keyword>
<keyword evidence="5" id="KW-0472">Membrane</keyword>
<proteinExistence type="inferred from homology"/>
<dbReference type="Gene3D" id="3.40.50.150">
    <property type="entry name" value="Vaccinia Virus protein VP39"/>
    <property type="match status" value="1"/>
</dbReference>
<evidence type="ECO:0008006" key="8">
    <source>
        <dbReference type="Google" id="ProtNLM"/>
    </source>
</evidence>
<reference evidence="6 7" key="1">
    <citation type="journal article" date="2018" name="BMC Genomics">
        <title>The genome of Naegleria lovaniensis, the basis for a comparative approach to unravel pathogenicity factors of the human pathogenic amoeba N. fowleri.</title>
        <authorList>
            <person name="Liechti N."/>
            <person name="Schurch N."/>
            <person name="Bruggmann R."/>
            <person name="Wittwer M."/>
        </authorList>
    </citation>
    <scope>NUCLEOTIDE SEQUENCE [LARGE SCALE GENOMIC DNA]</scope>
    <source>
        <strain evidence="6 7">ATCC 30569</strain>
    </source>
</reference>
<evidence type="ECO:0000256" key="2">
    <source>
        <dbReference type="ARBA" id="ARBA00022679"/>
    </source>
</evidence>
<evidence type="ECO:0000313" key="6">
    <source>
        <dbReference type="EMBL" id="KAG2373144.1"/>
    </source>
</evidence>
<comment type="similarity">
    <text evidence="4">Belongs to the class I-like SAM-binding methyltransferase superfamily. Cation-dependent O-methyltransferase family.</text>
</comment>
<comment type="caution">
    <text evidence="6">The sequence shown here is derived from an EMBL/GenBank/DDBJ whole genome shotgun (WGS) entry which is preliminary data.</text>
</comment>
<dbReference type="GO" id="GO:0008171">
    <property type="term" value="F:O-methyltransferase activity"/>
    <property type="evidence" value="ECO:0007669"/>
    <property type="project" value="InterPro"/>
</dbReference>
<keyword evidence="2" id="KW-0808">Transferase</keyword>
<keyword evidence="5" id="KW-1133">Transmembrane helix</keyword>
<keyword evidence="5" id="KW-0812">Transmembrane</keyword>
<evidence type="ECO:0000256" key="1">
    <source>
        <dbReference type="ARBA" id="ARBA00022603"/>
    </source>
</evidence>
<gene>
    <name evidence="6" type="ORF">C9374_012746</name>
</gene>
<evidence type="ECO:0000256" key="5">
    <source>
        <dbReference type="SAM" id="Phobius"/>
    </source>
</evidence>
<evidence type="ECO:0000256" key="3">
    <source>
        <dbReference type="ARBA" id="ARBA00022691"/>
    </source>
</evidence>
<keyword evidence="7" id="KW-1185">Reference proteome</keyword>
<dbReference type="Proteomes" id="UP000816034">
    <property type="component" value="Unassembled WGS sequence"/>
</dbReference>
<dbReference type="GO" id="GO:0008757">
    <property type="term" value="F:S-adenosylmethionine-dependent methyltransferase activity"/>
    <property type="evidence" value="ECO:0007669"/>
    <property type="project" value="TreeGrafter"/>
</dbReference>
<dbReference type="Pfam" id="PF01596">
    <property type="entry name" value="Methyltransf_3"/>
    <property type="match status" value="1"/>
</dbReference>
<keyword evidence="1" id="KW-0489">Methyltransferase</keyword>
<dbReference type="GO" id="GO:0032259">
    <property type="term" value="P:methylation"/>
    <property type="evidence" value="ECO:0007669"/>
    <property type="project" value="UniProtKB-KW"/>
</dbReference>
<evidence type="ECO:0000256" key="4">
    <source>
        <dbReference type="ARBA" id="ARBA00023453"/>
    </source>
</evidence>
<dbReference type="RefSeq" id="XP_044542318.1">
    <property type="nucleotide sequence ID" value="XM_044688546.1"/>
</dbReference>
<dbReference type="PROSITE" id="PS51682">
    <property type="entry name" value="SAM_OMT_I"/>
    <property type="match status" value="1"/>
</dbReference>
<protein>
    <recommendedName>
        <fullName evidence="8">O-methyltransferase</fullName>
    </recommendedName>
</protein>
<dbReference type="AlphaFoldDB" id="A0AA88KDQ4"/>